<keyword evidence="2" id="KW-0472">Membrane</keyword>
<protein>
    <submittedName>
        <fullName evidence="3">Uncharacterized protein</fullName>
    </submittedName>
</protein>
<reference evidence="3" key="1">
    <citation type="submission" date="2022-03" db="EMBL/GenBank/DDBJ databases">
        <authorList>
            <person name="Tunstrom K."/>
        </authorList>
    </citation>
    <scope>NUCLEOTIDE SEQUENCE</scope>
</reference>
<dbReference type="InterPro" id="IPR052709">
    <property type="entry name" value="Transposase-MT_Hybrid"/>
</dbReference>
<name>A0AAU9TEZ5_EUPED</name>
<accession>A0AAU9TEZ5</accession>
<feature type="compositionally biased region" description="Basic and acidic residues" evidence="1">
    <location>
        <begin position="37"/>
        <end position="46"/>
    </location>
</feature>
<dbReference type="Proteomes" id="UP001153954">
    <property type="component" value="Unassembled WGS sequence"/>
</dbReference>
<evidence type="ECO:0000313" key="3">
    <source>
        <dbReference type="EMBL" id="CAH2086179.1"/>
    </source>
</evidence>
<proteinExistence type="predicted"/>
<dbReference type="EMBL" id="CAKOGL010000005">
    <property type="protein sequence ID" value="CAH2086179.1"/>
    <property type="molecule type" value="Genomic_DNA"/>
</dbReference>
<sequence length="319" mass="36281">MTICKGFLKIWKACHRLWILEVSANGHYRRMATSGERSMRESEGGRGVRSGSGLQRHRAPVPQTPAVRTATATCPRDTAILGTRCPSLRASAVILAARLAPAALAPFVAYICFAWTCLLVAFSSSSNFARSKKKISKNLYEILCEKQNEVRGHISNVYCGIWYSYLGQKQRLSVVQNVLRGPRRCEQQRAWRKSEHVENIDKVKKIVLTNRRITLSKVSEDLNISIGSFHSILTKNLGMSRVAAKFVPKLLNFAQKQHRINIAQEKLVSVRDDLNLLQRVKIVTNHEFMLMTWKPKLNHPNGRGRMSRDRKKRAKFGRM</sequence>
<comment type="caution">
    <text evidence="3">The sequence shown here is derived from an EMBL/GenBank/DDBJ whole genome shotgun (WGS) entry which is preliminary data.</text>
</comment>
<feature type="region of interest" description="Disordered" evidence="1">
    <location>
        <begin position="33"/>
        <end position="62"/>
    </location>
</feature>
<evidence type="ECO:0000256" key="1">
    <source>
        <dbReference type="SAM" id="MobiDB-lite"/>
    </source>
</evidence>
<keyword evidence="4" id="KW-1185">Reference proteome</keyword>
<evidence type="ECO:0000313" key="4">
    <source>
        <dbReference type="Proteomes" id="UP001153954"/>
    </source>
</evidence>
<keyword evidence="2" id="KW-1133">Transmembrane helix</keyword>
<keyword evidence="2" id="KW-0812">Transmembrane</keyword>
<feature type="transmembrane region" description="Helical" evidence="2">
    <location>
        <begin position="107"/>
        <end position="129"/>
    </location>
</feature>
<feature type="compositionally biased region" description="Basic residues" evidence="1">
    <location>
        <begin position="308"/>
        <end position="319"/>
    </location>
</feature>
<evidence type="ECO:0000256" key="2">
    <source>
        <dbReference type="SAM" id="Phobius"/>
    </source>
</evidence>
<organism evidence="3 4">
    <name type="scientific">Euphydryas editha</name>
    <name type="common">Edith's checkerspot</name>
    <dbReference type="NCBI Taxonomy" id="104508"/>
    <lineage>
        <taxon>Eukaryota</taxon>
        <taxon>Metazoa</taxon>
        <taxon>Ecdysozoa</taxon>
        <taxon>Arthropoda</taxon>
        <taxon>Hexapoda</taxon>
        <taxon>Insecta</taxon>
        <taxon>Pterygota</taxon>
        <taxon>Neoptera</taxon>
        <taxon>Endopterygota</taxon>
        <taxon>Lepidoptera</taxon>
        <taxon>Glossata</taxon>
        <taxon>Ditrysia</taxon>
        <taxon>Papilionoidea</taxon>
        <taxon>Nymphalidae</taxon>
        <taxon>Nymphalinae</taxon>
        <taxon>Euphydryas</taxon>
    </lineage>
</organism>
<dbReference type="AlphaFoldDB" id="A0AAU9TEZ5"/>
<dbReference type="PANTHER" id="PTHR46060:SF1">
    <property type="entry name" value="MARINER MOS1 TRANSPOSASE-LIKE PROTEIN"/>
    <property type="match status" value="1"/>
</dbReference>
<gene>
    <name evidence="3" type="ORF">EEDITHA_LOCUS2585</name>
</gene>
<feature type="region of interest" description="Disordered" evidence="1">
    <location>
        <begin position="299"/>
        <end position="319"/>
    </location>
</feature>
<dbReference type="PANTHER" id="PTHR46060">
    <property type="entry name" value="MARINER MOS1 TRANSPOSASE-LIKE PROTEIN"/>
    <property type="match status" value="1"/>
</dbReference>